<sequence length="1618" mass="184370">MDISKLLKSVNNLNEYISASQDVETNYKYTKIQLNMSTVLALRKAGSLEIEYFNKCEENGAAVKIFGQLLLLPPSKTWSLLGRELISLLKYWLDALRKHIIFHNNHWWLFLQKLLQFIKSLGRRDNWLDINSETKCISMILDSKLLEMLGSGFNPTFCETLVLTEDNTREVKLCRELMDIFITVTTSEPPQLIPSSTSITGKGSMDVKIVISSNSDMMRVDKALRGIFADKYQVLFDVESTINLSSHEKSNSSECGNDSLHEKLAALPRYNYDKEPVSLCARPQLSSVTEVSEVDDHQNLNTSSQLSRYGICQKSLLKGEAKGRENDKTNEVQKTRLSPAATDEKNSVSCLLVASIGTADESVINDTLERLSKNKDYNDDILIDVLVQEALQSKIINHSESKALDAQRDFIKVKENKEMSTTGDKVKNCTVISNSTSAEESNNDMVEGTQFSNINFERRKFRRKNAQSTNIKTDKEISAVKTVDEKTVEEFFSQHFAENRNGELAQQVSPTLAKKINDTSSEGSEGFDDCCIEKDMITNRQLMPDLEVVECLNFMIDEICNEFDKCTENLNPNLEITYEENRLNNPDASNSQKDDLGYSTSKEKNTKSEKGIKLKYKATKTATRPSRRKNKLGVEEQSNEISIIDRDKNAVTEYNENFFGPNNKTNIKLKELTDNKTNTPLIRRKRKLYSPKDEKCNENWNSDCENVSKAVSNEKLTQSKSKITCYKEIENERIEYKRKLRNRKSKQLVLSPKTKKINDAFDKLKNDNNSNEKLILVEKTNNVSVYNFTSDSEDDDFRLSTVKRNNITSGGNVVSSIKDKNKKKANVKRKLNNRPKSDSKFKKSADQLIDERVRELAVDVLNTSLEIQKPLESKVNMEPAPKLAMEHKMEGITDDKVKITEKFESNSVKKKQKRNGKALSLNKEKHNSKEVKTLSECEKTTLSNDTTDRTESPLPLLVVEKMIPPREDIANDSLTTNVIQKFKKIYEERLDTIGCDLNTTQNLLSDVDKNDDDNELNSSSHMYNITEELNQISKCLAPTSKSSPLEEKQSLIKETKKSMKNDKSNKCVFQKELNKKLSTGSKQNKINSNDEIINISGNTEIYLEKSIDTVGSSPITAHGNLDLCKDDLPPSRELLKTEIQPRNLEIDDLNKSLRDFFVKLNREIIEESRNMDENPNSKFRESSPINYEDKVVTKELPVDTNGDIARIVMSPLVSVGRLPSEEIIKWLPSLPNSDSASSLDSNYLKKKFERCVSNQTVDGTKKRNISVAKTKKSTESTEKKYFRYSQISPIKLFDDIKPIAKQNSVASESNEYVKHIKNLFCDNKHVSSTIDMQNQPKTGNYCLRSLTAVHKRESSQDSKMSKSTKIDPSKASETTACKSKSTKSVIECVENPLENNKYWLRSSSAIHDIESCQDSNMSMTTKINASRVSEKTPVKRKSTATSQESKKQKVEVNDTQKICDSYPSISSVNDWLKRPVPTTSRAESLDFGFKENIVNVIEKLDTTLVEIHHNTNKKFINLFVESQKQLNQLKDQRRTQCKQVAAGLLRDIVKLIDVKFSEMDRRSQEMDEQFMEDLKERARRLIQDDCRQKRAMVTLLREDVQAVLDFVNKDKTKDMLQK</sequence>
<feature type="compositionally biased region" description="Basic and acidic residues" evidence="1">
    <location>
        <begin position="922"/>
        <end position="939"/>
    </location>
</feature>
<feature type="region of interest" description="Disordered" evidence="1">
    <location>
        <begin position="1352"/>
        <end position="1376"/>
    </location>
</feature>
<feature type="region of interest" description="Disordered" evidence="1">
    <location>
        <begin position="581"/>
        <end position="613"/>
    </location>
</feature>
<feature type="region of interest" description="Disordered" evidence="1">
    <location>
        <begin position="904"/>
        <end position="950"/>
    </location>
</feature>
<evidence type="ECO:0000256" key="1">
    <source>
        <dbReference type="SAM" id="MobiDB-lite"/>
    </source>
</evidence>
<dbReference type="Proteomes" id="UP000691718">
    <property type="component" value="Unassembled WGS sequence"/>
</dbReference>
<accession>A0A8S3Y9H7</accession>
<reference evidence="2" key="1">
    <citation type="submission" date="2021-04" db="EMBL/GenBank/DDBJ databases">
        <authorList>
            <person name="Tunstrom K."/>
        </authorList>
    </citation>
    <scope>NUCLEOTIDE SEQUENCE</scope>
</reference>
<feature type="compositionally biased region" description="Basic and acidic residues" evidence="1">
    <location>
        <begin position="1352"/>
        <end position="1370"/>
    </location>
</feature>
<organism evidence="2 3">
    <name type="scientific">Parnassius apollo</name>
    <name type="common">Apollo butterfly</name>
    <name type="synonym">Papilio apollo</name>
    <dbReference type="NCBI Taxonomy" id="110799"/>
    <lineage>
        <taxon>Eukaryota</taxon>
        <taxon>Metazoa</taxon>
        <taxon>Ecdysozoa</taxon>
        <taxon>Arthropoda</taxon>
        <taxon>Hexapoda</taxon>
        <taxon>Insecta</taxon>
        <taxon>Pterygota</taxon>
        <taxon>Neoptera</taxon>
        <taxon>Endopterygota</taxon>
        <taxon>Lepidoptera</taxon>
        <taxon>Glossata</taxon>
        <taxon>Ditrysia</taxon>
        <taxon>Papilionoidea</taxon>
        <taxon>Papilionidae</taxon>
        <taxon>Parnassiinae</taxon>
        <taxon>Parnassini</taxon>
        <taxon>Parnassius</taxon>
        <taxon>Parnassius</taxon>
    </lineage>
</organism>
<dbReference type="EMBL" id="CAJQZP010001576">
    <property type="protein sequence ID" value="CAG5055348.1"/>
    <property type="molecule type" value="Genomic_DNA"/>
</dbReference>
<keyword evidence="3" id="KW-1185">Reference proteome</keyword>
<protein>
    <submittedName>
        <fullName evidence="2">(apollo) hypothetical protein</fullName>
    </submittedName>
</protein>
<dbReference type="OrthoDB" id="7470475at2759"/>
<evidence type="ECO:0000313" key="2">
    <source>
        <dbReference type="EMBL" id="CAG5055348.1"/>
    </source>
</evidence>
<comment type="caution">
    <text evidence="2">The sequence shown here is derived from an EMBL/GenBank/DDBJ whole genome shotgun (WGS) entry which is preliminary data.</text>
</comment>
<name>A0A8S3Y9H7_PARAO</name>
<feature type="region of interest" description="Disordered" evidence="1">
    <location>
        <begin position="1423"/>
        <end position="1449"/>
    </location>
</feature>
<gene>
    <name evidence="2" type="ORF">PAPOLLO_LOCUS26277</name>
</gene>
<evidence type="ECO:0000313" key="3">
    <source>
        <dbReference type="Proteomes" id="UP000691718"/>
    </source>
</evidence>
<proteinExistence type="predicted"/>
<feature type="compositionally biased region" description="Basic and acidic residues" evidence="1">
    <location>
        <begin position="592"/>
        <end position="612"/>
    </location>
</feature>